<dbReference type="Proteomes" id="UP000321405">
    <property type="component" value="Unassembled WGS sequence"/>
</dbReference>
<keyword evidence="2" id="KW-1185">Reference proteome</keyword>
<accession>A0A511BSG3</accession>
<comment type="caution">
    <text evidence="1">The sequence shown here is derived from an EMBL/GenBank/DDBJ whole genome shotgun (WGS) entry which is preliminary data.</text>
</comment>
<name>A0A511BSG3_9PROT</name>
<dbReference type="RefSeq" id="WP_186807598.1">
    <property type="nucleotide sequence ID" value="NZ_BJVC01000001.1"/>
</dbReference>
<organism evidence="1 2">
    <name type="scientific">Swaminathania salitolerans</name>
    <dbReference type="NCBI Taxonomy" id="182838"/>
    <lineage>
        <taxon>Bacteria</taxon>
        <taxon>Pseudomonadati</taxon>
        <taxon>Pseudomonadota</taxon>
        <taxon>Alphaproteobacteria</taxon>
        <taxon>Acetobacterales</taxon>
        <taxon>Acetobacteraceae</taxon>
        <taxon>Swaminathania</taxon>
    </lineage>
</organism>
<protein>
    <submittedName>
        <fullName evidence="1">Uncharacterized protein</fullName>
    </submittedName>
</protein>
<evidence type="ECO:0000313" key="1">
    <source>
        <dbReference type="EMBL" id="GEL00868.1"/>
    </source>
</evidence>
<proteinExistence type="predicted"/>
<evidence type="ECO:0000313" key="2">
    <source>
        <dbReference type="Proteomes" id="UP000321405"/>
    </source>
</evidence>
<reference evidence="1 2" key="1">
    <citation type="submission" date="2019-07" db="EMBL/GenBank/DDBJ databases">
        <title>Whole genome shotgun sequence of Swaminathania salitolerans NBRC 104436.</title>
        <authorList>
            <person name="Hosoyama A."/>
            <person name="Uohara A."/>
            <person name="Ohji S."/>
            <person name="Ichikawa N."/>
        </authorList>
    </citation>
    <scope>NUCLEOTIDE SEQUENCE [LARGE SCALE GENOMIC DNA]</scope>
    <source>
        <strain evidence="1 2">NBRC 104436</strain>
    </source>
</reference>
<sequence>MFRESLYLVRHGVPWAVVMGWSRARRIAACVVLAEGEGFRFDWEHRVYRRDEEAGS</sequence>
<gene>
    <name evidence="1" type="ORF">SSA02_00310</name>
</gene>
<dbReference type="AlphaFoldDB" id="A0A511BSG3"/>
<dbReference type="EMBL" id="BJVC01000001">
    <property type="protein sequence ID" value="GEL00868.1"/>
    <property type="molecule type" value="Genomic_DNA"/>
</dbReference>